<dbReference type="AlphaFoldDB" id="A0AAW2C937"/>
<feature type="compositionally biased region" description="Low complexity" evidence="5">
    <location>
        <begin position="85"/>
        <end position="96"/>
    </location>
</feature>
<proteinExistence type="inferred from homology"/>
<evidence type="ECO:0000256" key="4">
    <source>
        <dbReference type="ARBA" id="ARBA00022840"/>
    </source>
</evidence>
<comment type="caution">
    <text evidence="7">The sequence shown here is derived from an EMBL/GenBank/DDBJ whole genome shotgun (WGS) entry which is preliminary data.</text>
</comment>
<keyword evidence="2" id="KW-0808">Transferase</keyword>
<dbReference type="EMBL" id="JAZDWU010000008">
    <property type="protein sequence ID" value="KAK9993520.1"/>
    <property type="molecule type" value="Genomic_DNA"/>
</dbReference>
<dbReference type="InterPro" id="IPR004147">
    <property type="entry name" value="ABC1_dom"/>
</dbReference>
<name>A0AAW2C937_9ROSI</name>
<dbReference type="GO" id="GO:0006744">
    <property type="term" value="P:ubiquinone biosynthetic process"/>
    <property type="evidence" value="ECO:0007669"/>
    <property type="project" value="TreeGrafter"/>
</dbReference>
<evidence type="ECO:0000259" key="6">
    <source>
        <dbReference type="Pfam" id="PF03109"/>
    </source>
</evidence>
<feature type="region of interest" description="Disordered" evidence="5">
    <location>
        <begin position="85"/>
        <end position="129"/>
    </location>
</feature>
<evidence type="ECO:0000256" key="3">
    <source>
        <dbReference type="ARBA" id="ARBA00022741"/>
    </source>
</evidence>
<evidence type="ECO:0000256" key="1">
    <source>
        <dbReference type="ARBA" id="ARBA00009670"/>
    </source>
</evidence>
<gene>
    <name evidence="7" type="ORF">SO802_023223</name>
</gene>
<evidence type="ECO:0000313" key="7">
    <source>
        <dbReference type="EMBL" id="KAK9993520.1"/>
    </source>
</evidence>
<evidence type="ECO:0000313" key="8">
    <source>
        <dbReference type="Proteomes" id="UP001459277"/>
    </source>
</evidence>
<dbReference type="SUPFAM" id="SSF56112">
    <property type="entry name" value="Protein kinase-like (PK-like)"/>
    <property type="match status" value="1"/>
</dbReference>
<evidence type="ECO:0000256" key="2">
    <source>
        <dbReference type="ARBA" id="ARBA00022679"/>
    </source>
</evidence>
<accession>A0AAW2C937</accession>
<organism evidence="7 8">
    <name type="scientific">Lithocarpus litseifolius</name>
    <dbReference type="NCBI Taxonomy" id="425828"/>
    <lineage>
        <taxon>Eukaryota</taxon>
        <taxon>Viridiplantae</taxon>
        <taxon>Streptophyta</taxon>
        <taxon>Embryophyta</taxon>
        <taxon>Tracheophyta</taxon>
        <taxon>Spermatophyta</taxon>
        <taxon>Magnoliopsida</taxon>
        <taxon>eudicotyledons</taxon>
        <taxon>Gunneridae</taxon>
        <taxon>Pentapetalae</taxon>
        <taxon>rosids</taxon>
        <taxon>fabids</taxon>
        <taxon>Fagales</taxon>
        <taxon>Fagaceae</taxon>
        <taxon>Lithocarpus</taxon>
    </lineage>
</organism>
<dbReference type="PANTHER" id="PTHR43851">
    <property type="match status" value="1"/>
</dbReference>
<dbReference type="InterPro" id="IPR051409">
    <property type="entry name" value="Atypical_kinase_ADCK"/>
</dbReference>
<dbReference type="Pfam" id="PF03109">
    <property type="entry name" value="ABC1"/>
    <property type="match status" value="1"/>
</dbReference>
<reference evidence="7 8" key="1">
    <citation type="submission" date="2024-01" db="EMBL/GenBank/DDBJ databases">
        <title>A telomere-to-telomere, gap-free genome of sweet tea (Lithocarpus litseifolius).</title>
        <authorList>
            <person name="Zhou J."/>
        </authorList>
    </citation>
    <scope>NUCLEOTIDE SEQUENCE [LARGE SCALE GENOMIC DNA]</scope>
    <source>
        <strain evidence="7">Zhou-2022a</strain>
        <tissue evidence="7">Leaf</tissue>
    </source>
</reference>
<evidence type="ECO:0000256" key="5">
    <source>
        <dbReference type="SAM" id="MobiDB-lite"/>
    </source>
</evidence>
<dbReference type="InterPro" id="IPR034646">
    <property type="entry name" value="ADCK3_dom"/>
</dbReference>
<dbReference type="Proteomes" id="UP001459277">
    <property type="component" value="Unassembled WGS sequence"/>
</dbReference>
<keyword evidence="4" id="KW-0067">ATP-binding</keyword>
<keyword evidence="8" id="KW-1185">Reference proteome</keyword>
<dbReference type="InterPro" id="IPR011009">
    <property type="entry name" value="Kinase-like_dom_sf"/>
</dbReference>
<dbReference type="PANTHER" id="PTHR43851:SF3">
    <property type="entry name" value="COENZYME Q8"/>
    <property type="match status" value="1"/>
</dbReference>
<dbReference type="CDD" id="cd13970">
    <property type="entry name" value="ABC1_ADCK3"/>
    <property type="match status" value="1"/>
</dbReference>
<feature type="domain" description="ABC1 atypical kinase-like" evidence="6">
    <location>
        <begin position="260"/>
        <end position="501"/>
    </location>
</feature>
<keyword evidence="3" id="KW-0547">Nucleotide-binding</keyword>
<dbReference type="GO" id="GO:0005524">
    <property type="term" value="F:ATP binding"/>
    <property type="evidence" value="ECO:0007669"/>
    <property type="project" value="UniProtKB-KW"/>
</dbReference>
<comment type="similarity">
    <text evidence="1">Belongs to the protein kinase superfamily. ADCK protein kinase family.</text>
</comment>
<sequence length="617" mass="67394">MGLLKDASRIVNGVSLIAKEFVKDSQAFEAAKNGDLQNLIKKAVVSATDICGLTKGRVRHLRNPTSSSSSSSSKLDSVVYFDTTTTTSDNSSSDPTQHQQKQEEVPSVIDSDGITNDNGNVREASASSVAEDLDVRDGLVKECEPHKDDAKVEVVPFKRRKPRERRVPTTPFSRALGFAGLGAGLAWGTVQESAKRLVYGTPPSQDKKSALSPFLSEKNAERLALALCRMRGAALKIGQMLSIQDESLVPAPILAALDIVRQGADVMPRSQLNQVLDAELGPDWSSKLISFDYEPIAAASIGQVHGAVTKDGMQVAMKIQYPGVANSIDSDIENVRLLLDYTNLIPKGLYLDSAMKVAKEELSRECDYELEAANQKRFRNLLSGTEGFYVPLVVDNLSRKKVLTTELVSGIPIDKVALLGQKTRNYIGEKLLELTLMELFVFRFMQTDPNWSNFLYDEATKLINLIDFGAARDYPKSFVDDYLGMVIACANSDADAVIEMSKRLGFLTGMESDIMLDAHVQAGFIVGLPFAKPGGYDFRSTNITQGVSNLGATMLKHRLTPPPDEVYSLHRKLSGAFLACVKLGAVVPCREVLLKIYEQYQFGEEDGEILSSGQSSS</sequence>
<dbReference type="GO" id="GO:0016740">
    <property type="term" value="F:transferase activity"/>
    <property type="evidence" value="ECO:0007669"/>
    <property type="project" value="UniProtKB-KW"/>
</dbReference>
<protein>
    <recommendedName>
        <fullName evidence="6">ABC1 atypical kinase-like domain-containing protein</fullName>
    </recommendedName>
</protein>